<dbReference type="Pfam" id="PF03143">
    <property type="entry name" value="GTP_EFTU_D3"/>
    <property type="match status" value="1"/>
</dbReference>
<dbReference type="PANTHER" id="PTHR44830">
    <property type="entry name" value="ELONGATION FACTOR 1 ALPHA"/>
    <property type="match status" value="1"/>
</dbReference>
<evidence type="ECO:0000256" key="3">
    <source>
        <dbReference type="ARBA" id="ARBA00022917"/>
    </source>
</evidence>
<keyword evidence="3" id="KW-0648">Protein biosynthesis</keyword>
<dbReference type="InterPro" id="IPR009001">
    <property type="entry name" value="Transl_elong_EF1A/Init_IF2_C"/>
</dbReference>
<reference evidence="6 7" key="1">
    <citation type="submission" date="2019-03" db="EMBL/GenBank/DDBJ databases">
        <title>Single cell metagenomics reveals metabolic interactions within the superorganism composed of flagellate Streblomastix strix and complex community of Bacteroidetes bacteria on its surface.</title>
        <authorList>
            <person name="Treitli S.C."/>
            <person name="Kolisko M."/>
            <person name="Husnik F."/>
            <person name="Keeling P."/>
            <person name="Hampl V."/>
        </authorList>
    </citation>
    <scope>NUCLEOTIDE SEQUENCE [LARGE SCALE GENOMIC DNA]</scope>
    <source>
        <strain evidence="6">ST1C</strain>
    </source>
</reference>
<gene>
    <name evidence="6" type="ORF">EZS28_001037</name>
</gene>
<dbReference type="GO" id="GO:0005525">
    <property type="term" value="F:GTP binding"/>
    <property type="evidence" value="ECO:0007669"/>
    <property type="project" value="UniProtKB-KW"/>
</dbReference>
<feature type="domain" description="Translation elongation factor EFTu/EF1A C-terminal" evidence="5">
    <location>
        <begin position="71"/>
        <end position="117"/>
    </location>
</feature>
<keyword evidence="4" id="KW-0342">GTP-binding</keyword>
<evidence type="ECO:0000256" key="1">
    <source>
        <dbReference type="ARBA" id="ARBA00022741"/>
    </source>
</evidence>
<dbReference type="SUPFAM" id="SSF50465">
    <property type="entry name" value="EF-Tu/eEF-1alpha/eIF2-gamma C-terminal domain"/>
    <property type="match status" value="1"/>
</dbReference>
<comment type="caution">
    <text evidence="6">The sequence shown here is derived from an EMBL/GenBank/DDBJ whole genome shotgun (WGS) entry which is preliminary data.</text>
</comment>
<evidence type="ECO:0000256" key="4">
    <source>
        <dbReference type="ARBA" id="ARBA00023134"/>
    </source>
</evidence>
<evidence type="ECO:0000256" key="2">
    <source>
        <dbReference type="ARBA" id="ARBA00022768"/>
    </source>
</evidence>
<evidence type="ECO:0000313" key="6">
    <source>
        <dbReference type="EMBL" id="KAA6403445.1"/>
    </source>
</evidence>
<keyword evidence="1" id="KW-0547">Nucleotide-binding</keyword>
<dbReference type="PANTHER" id="PTHR44830:SF1">
    <property type="entry name" value="TR-TYPE G DOMAIN-CONTAINING PROTEIN"/>
    <property type="match status" value="1"/>
</dbReference>
<proteinExistence type="predicted"/>
<evidence type="ECO:0000313" key="7">
    <source>
        <dbReference type="Proteomes" id="UP000324800"/>
    </source>
</evidence>
<sequence>MNSLLSRMSSRSVVMTIARAMITSECKSVEMHHDAFKLAVSIDQTRFNLKYVSINDIKRGFVCRDSKQDTPKKAESFQAKVYVLQHLIQIQNGYTPDLDCHTSHIACKFKEIPSKIDR</sequence>
<dbReference type="AlphaFoldDB" id="A0A5J4XA98"/>
<organism evidence="6 7">
    <name type="scientific">Streblomastix strix</name>
    <dbReference type="NCBI Taxonomy" id="222440"/>
    <lineage>
        <taxon>Eukaryota</taxon>
        <taxon>Metamonada</taxon>
        <taxon>Preaxostyla</taxon>
        <taxon>Oxymonadida</taxon>
        <taxon>Streblomastigidae</taxon>
        <taxon>Streblomastix</taxon>
    </lineage>
</organism>
<dbReference type="Gene3D" id="2.40.30.10">
    <property type="entry name" value="Translation factors"/>
    <property type="match status" value="2"/>
</dbReference>
<accession>A0A5J4XA98</accession>
<evidence type="ECO:0000259" key="5">
    <source>
        <dbReference type="Pfam" id="PF03143"/>
    </source>
</evidence>
<dbReference type="InterPro" id="IPR009000">
    <property type="entry name" value="Transl_B-barrel_sf"/>
</dbReference>
<dbReference type="Proteomes" id="UP000324800">
    <property type="component" value="Unassembled WGS sequence"/>
</dbReference>
<keyword evidence="2 6" id="KW-0251">Elongation factor</keyword>
<dbReference type="SUPFAM" id="SSF50447">
    <property type="entry name" value="Translation proteins"/>
    <property type="match status" value="1"/>
</dbReference>
<dbReference type="GO" id="GO:0003746">
    <property type="term" value="F:translation elongation factor activity"/>
    <property type="evidence" value="ECO:0007669"/>
    <property type="project" value="UniProtKB-KW"/>
</dbReference>
<protein>
    <submittedName>
        <fullName evidence="6">Putative translation elongation factor-1 alpha</fullName>
    </submittedName>
</protein>
<dbReference type="EMBL" id="SNRW01000100">
    <property type="protein sequence ID" value="KAA6403445.1"/>
    <property type="molecule type" value="Genomic_DNA"/>
</dbReference>
<dbReference type="InterPro" id="IPR004160">
    <property type="entry name" value="Transl_elong_EFTu/EF1A_C"/>
</dbReference>
<name>A0A5J4XA98_9EUKA</name>